<protein>
    <submittedName>
        <fullName evidence="1">Uncharacterized protein</fullName>
    </submittedName>
</protein>
<comment type="caution">
    <text evidence="1">The sequence shown here is derived from an EMBL/GenBank/DDBJ whole genome shotgun (WGS) entry which is preliminary data.</text>
</comment>
<gene>
    <name evidence="1" type="ORF">GCM10012284_11840</name>
</gene>
<proteinExistence type="predicted"/>
<sequence length="166" mass="18437">MLERGDRRAKVLVEWEGGRRQKVAPNDQAIKFARAGTRRLQWLLDPTLLAKQFADDASSVFVNTIREHGTTIHTVSLKETLVDLGLPKVDVDQAFNRSKPGLKNNQHVIVEGTAHTWSDAPVDPHAELRSLSPRSALAQLLKPNARWSREQEAALADAIRAGLPPE</sequence>
<evidence type="ECO:0000313" key="2">
    <source>
        <dbReference type="Proteomes" id="UP000656042"/>
    </source>
</evidence>
<dbReference type="EMBL" id="BMMX01000002">
    <property type="protein sequence ID" value="GGK79477.1"/>
    <property type="molecule type" value="Genomic_DNA"/>
</dbReference>
<reference evidence="1" key="2">
    <citation type="submission" date="2020-09" db="EMBL/GenBank/DDBJ databases">
        <authorList>
            <person name="Sun Q."/>
            <person name="Zhou Y."/>
        </authorList>
    </citation>
    <scope>NUCLEOTIDE SEQUENCE</scope>
    <source>
        <strain evidence="1">CGMCC 4.7299</strain>
    </source>
</reference>
<evidence type="ECO:0000313" key="1">
    <source>
        <dbReference type="EMBL" id="GGK79477.1"/>
    </source>
</evidence>
<reference evidence="1" key="1">
    <citation type="journal article" date="2014" name="Int. J. Syst. Evol. Microbiol.">
        <title>Complete genome sequence of Corynebacterium casei LMG S-19264T (=DSM 44701T), isolated from a smear-ripened cheese.</title>
        <authorList>
            <consortium name="US DOE Joint Genome Institute (JGI-PGF)"/>
            <person name="Walter F."/>
            <person name="Albersmeier A."/>
            <person name="Kalinowski J."/>
            <person name="Ruckert C."/>
        </authorList>
    </citation>
    <scope>NUCLEOTIDE SEQUENCE</scope>
    <source>
        <strain evidence="1">CGMCC 4.7299</strain>
    </source>
</reference>
<accession>A0A8J3BUM3</accession>
<name>A0A8J3BUM3_9ACTN</name>
<dbReference type="Proteomes" id="UP000656042">
    <property type="component" value="Unassembled WGS sequence"/>
</dbReference>
<keyword evidence="2" id="KW-1185">Reference proteome</keyword>
<organism evidence="1 2">
    <name type="scientific">Mangrovihabitans endophyticus</name>
    <dbReference type="NCBI Taxonomy" id="1751298"/>
    <lineage>
        <taxon>Bacteria</taxon>
        <taxon>Bacillati</taxon>
        <taxon>Actinomycetota</taxon>
        <taxon>Actinomycetes</taxon>
        <taxon>Micromonosporales</taxon>
        <taxon>Micromonosporaceae</taxon>
        <taxon>Mangrovihabitans</taxon>
    </lineage>
</organism>
<dbReference type="AlphaFoldDB" id="A0A8J3BUM3"/>
<dbReference type="RefSeq" id="WP_189078058.1">
    <property type="nucleotide sequence ID" value="NZ_BMMX01000002.1"/>
</dbReference>